<accession>A0A0P1MJE9</accession>
<evidence type="ECO:0000313" key="9">
    <source>
        <dbReference type="Proteomes" id="UP000182200"/>
    </source>
</evidence>
<evidence type="ECO:0000256" key="2">
    <source>
        <dbReference type="ARBA" id="ARBA00023054"/>
    </source>
</evidence>
<dbReference type="EMBL" id="FAOP01000007">
    <property type="protein sequence ID" value="CUU07777.1"/>
    <property type="molecule type" value="Genomic_DNA"/>
</dbReference>
<dbReference type="PROSITE" id="PS51257">
    <property type="entry name" value="PROKAR_LIPOPROTEIN"/>
    <property type="match status" value="1"/>
</dbReference>
<dbReference type="Gene3D" id="2.40.30.170">
    <property type="match status" value="1"/>
</dbReference>
<accession>A0A0P1MHF6</accession>
<dbReference type="AlphaFoldDB" id="A0A0P1LM23"/>
<dbReference type="InterPro" id="IPR058636">
    <property type="entry name" value="Beta-barrel_YknX"/>
</dbReference>
<evidence type="ECO:0000259" key="4">
    <source>
        <dbReference type="Pfam" id="PF25881"/>
    </source>
</evidence>
<dbReference type="InterPro" id="IPR059052">
    <property type="entry name" value="HH_YbhG-like"/>
</dbReference>
<proteinExistence type="predicted"/>
<sequence length="320" mass="36344">MQKHFIFTLMLFFASCSSNKNPDVFETSGTVESREVIVSSAVAGKIVKINFDEGDKVDSGFVLCQVDTELIYPKYLEGKAQAEMLYSQYQLLLKGARSEEIEAMEEVVNRAKVNFENVEKQFERIKALYNEGIATQEQFDNAKALYEASKTQYEEVRKKLEILKKGAREEEIKSALENYNRAVAYMKSVEIQLKKSKIVSPISGFVIEKFIDVGEFVSIGSPIAKIANLDEVYVRIYVPEKELVYIRIGDSVNVKIDSYPDKVFKGRIVFISPKAEFTPKSVQTKEERTKLVYAVKIKVRNENGVFKSGMPADVEIIKSK</sequence>
<accession>A0A0P1MEN1</accession>
<dbReference type="Proteomes" id="UP000182200">
    <property type="component" value="Unassembled WGS sequence"/>
</dbReference>
<evidence type="ECO:0000313" key="6">
    <source>
        <dbReference type="EMBL" id="CUS83039.1"/>
    </source>
</evidence>
<dbReference type="STRING" id="1633631.GCA_001442925_01891"/>
<dbReference type="Gene3D" id="1.10.287.470">
    <property type="entry name" value="Helix hairpin bin"/>
    <property type="match status" value="1"/>
</dbReference>
<evidence type="ECO:0000256" key="1">
    <source>
        <dbReference type="ARBA" id="ARBA00004196"/>
    </source>
</evidence>
<dbReference type="RefSeq" id="WP_075426906.1">
    <property type="nucleotide sequence ID" value="NZ_CZVI01000006.1"/>
</dbReference>
<feature type="domain" description="YbhG-like alpha-helical hairpin" evidence="4">
    <location>
        <begin position="77"/>
        <end position="194"/>
    </location>
</feature>
<dbReference type="PANTHER" id="PTHR32347:SF23">
    <property type="entry name" value="BLL5650 PROTEIN"/>
    <property type="match status" value="1"/>
</dbReference>
<accession>A0A0P1L649</accession>
<dbReference type="GO" id="GO:0030313">
    <property type="term" value="C:cell envelope"/>
    <property type="evidence" value="ECO:0007669"/>
    <property type="project" value="UniProtKB-SubCell"/>
</dbReference>
<reference evidence="6 9" key="1">
    <citation type="submission" date="2015-11" db="EMBL/GenBank/DDBJ databases">
        <authorList>
            <person name="Varghese N."/>
        </authorList>
    </citation>
    <scope>NUCLEOTIDE SEQUENCE [LARGE SCALE GENOMIC DNA]</scope>
    <source>
        <strain evidence="6 9">JGI-8</strain>
    </source>
</reference>
<dbReference type="OrthoDB" id="9778236at2"/>
<name>A0A0P1LM23_9BACT</name>
<keyword evidence="2 3" id="KW-0175">Coiled coil</keyword>
<evidence type="ECO:0000313" key="8">
    <source>
        <dbReference type="Proteomes" id="UP000182011"/>
    </source>
</evidence>
<feature type="coiled-coil region" evidence="3">
    <location>
        <begin position="101"/>
        <end position="173"/>
    </location>
</feature>
<dbReference type="Proteomes" id="UP000182011">
    <property type="component" value="Unassembled WGS sequence"/>
</dbReference>
<gene>
    <name evidence="7" type="ORF">JGI4_01896</name>
    <name evidence="6" type="ORF">JGI8_00661</name>
</gene>
<comment type="subcellular location">
    <subcellularLocation>
        <location evidence="1">Cell envelope</location>
    </subcellularLocation>
</comment>
<organism evidence="7 8">
    <name type="scientific">Candidatus Kryptonium thompsonii</name>
    <dbReference type="NCBI Taxonomy" id="1633631"/>
    <lineage>
        <taxon>Bacteria</taxon>
        <taxon>Pseudomonadati</taxon>
        <taxon>Candidatus Kryptoniota</taxon>
        <taxon>Candidatus Kryptonium</taxon>
    </lineage>
</organism>
<dbReference type="EMBL" id="CZVI01000006">
    <property type="protein sequence ID" value="CUS83039.1"/>
    <property type="molecule type" value="Genomic_DNA"/>
</dbReference>
<dbReference type="PANTHER" id="PTHR32347">
    <property type="entry name" value="EFFLUX SYSTEM COMPONENT YKNX-RELATED"/>
    <property type="match status" value="1"/>
</dbReference>
<feature type="domain" description="YknX-like beta-barrel" evidence="5">
    <location>
        <begin position="238"/>
        <end position="316"/>
    </location>
</feature>
<dbReference type="InterPro" id="IPR050465">
    <property type="entry name" value="UPF0194_transport"/>
</dbReference>
<dbReference type="SUPFAM" id="SSF111369">
    <property type="entry name" value="HlyD-like secretion proteins"/>
    <property type="match status" value="1"/>
</dbReference>
<accession>A0A0S4NCA4</accession>
<dbReference type="Gene3D" id="2.40.50.100">
    <property type="match status" value="1"/>
</dbReference>
<keyword evidence="9" id="KW-1185">Reference proteome</keyword>
<evidence type="ECO:0000256" key="3">
    <source>
        <dbReference type="SAM" id="Coils"/>
    </source>
</evidence>
<accession>A0A0P1LM23</accession>
<dbReference type="Pfam" id="PF25881">
    <property type="entry name" value="HH_YBHG"/>
    <property type="match status" value="1"/>
</dbReference>
<evidence type="ECO:0000259" key="5">
    <source>
        <dbReference type="Pfam" id="PF25990"/>
    </source>
</evidence>
<protein>
    <submittedName>
        <fullName evidence="7">HlyD family secretion protein</fullName>
    </submittedName>
</protein>
<reference evidence="7 8" key="2">
    <citation type="submission" date="2015-11" db="EMBL/GenBank/DDBJ databases">
        <authorList>
            <person name="Zhang Y."/>
            <person name="Guo Z."/>
        </authorList>
    </citation>
    <scope>NUCLEOTIDE SEQUENCE [LARGE SCALE GENOMIC DNA]</scope>
    <source>
        <strain evidence="7">JGI-4</strain>
    </source>
</reference>
<accession>A0A0P1LND5</accession>
<evidence type="ECO:0000313" key="7">
    <source>
        <dbReference type="EMBL" id="CUU07777.1"/>
    </source>
</evidence>
<dbReference type="Pfam" id="PF25990">
    <property type="entry name" value="Beta-barrel_YknX"/>
    <property type="match status" value="1"/>
</dbReference>